<dbReference type="Pfam" id="PF08922">
    <property type="entry name" value="DUF1905"/>
    <property type="match status" value="1"/>
</dbReference>
<comment type="caution">
    <text evidence="1">The sequence shown here is derived from an EMBL/GenBank/DDBJ whole genome shotgun (WGS) entry which is preliminary data.</text>
</comment>
<dbReference type="EMBL" id="BAABKG010000005">
    <property type="protein sequence ID" value="GAA5154336.1"/>
    <property type="molecule type" value="Genomic_DNA"/>
</dbReference>
<dbReference type="Proteomes" id="UP001500221">
    <property type="component" value="Unassembled WGS sequence"/>
</dbReference>
<dbReference type="Gene3D" id="2.40.30.100">
    <property type="entry name" value="AF2212/PG0164-like"/>
    <property type="match status" value="1"/>
</dbReference>
<dbReference type="RefSeq" id="WP_345462348.1">
    <property type="nucleotide sequence ID" value="NZ_BAABKG010000005.1"/>
</dbReference>
<name>A0ABP9PZ37_9ACTN</name>
<proteinExistence type="predicted"/>
<gene>
    <name evidence="1" type="ORF">GCM10023340_37740</name>
</gene>
<evidence type="ECO:0000313" key="2">
    <source>
        <dbReference type="Proteomes" id="UP001500221"/>
    </source>
</evidence>
<evidence type="ECO:0000313" key="1">
    <source>
        <dbReference type="EMBL" id="GAA5154336.1"/>
    </source>
</evidence>
<dbReference type="SUPFAM" id="SSF141694">
    <property type="entry name" value="AF2212/PG0164-like"/>
    <property type="match status" value="1"/>
</dbReference>
<protein>
    <submittedName>
        <fullName evidence="1">DUF1905 domain-containing protein</fullName>
    </submittedName>
</protein>
<organism evidence="1 2">
    <name type="scientific">Nocardioides marinquilinus</name>
    <dbReference type="NCBI Taxonomy" id="1210400"/>
    <lineage>
        <taxon>Bacteria</taxon>
        <taxon>Bacillati</taxon>
        <taxon>Actinomycetota</taxon>
        <taxon>Actinomycetes</taxon>
        <taxon>Propionibacteriales</taxon>
        <taxon>Nocardioidaceae</taxon>
        <taxon>Nocardioides</taxon>
    </lineage>
</organism>
<keyword evidence="2" id="KW-1185">Reference proteome</keyword>
<dbReference type="InterPro" id="IPR037079">
    <property type="entry name" value="AF2212/PG0164-like_sf"/>
</dbReference>
<dbReference type="InterPro" id="IPR015018">
    <property type="entry name" value="DUF1905"/>
</dbReference>
<accession>A0ABP9PZ37</accession>
<reference evidence="2" key="1">
    <citation type="journal article" date="2019" name="Int. J. Syst. Evol. Microbiol.">
        <title>The Global Catalogue of Microorganisms (GCM) 10K type strain sequencing project: providing services to taxonomists for standard genome sequencing and annotation.</title>
        <authorList>
            <consortium name="The Broad Institute Genomics Platform"/>
            <consortium name="The Broad Institute Genome Sequencing Center for Infectious Disease"/>
            <person name="Wu L."/>
            <person name="Ma J."/>
        </authorList>
    </citation>
    <scope>NUCLEOTIDE SEQUENCE [LARGE SCALE GENOMIC DNA]</scope>
    <source>
        <strain evidence="2">JCM 18459</strain>
    </source>
</reference>
<sequence>MELEFSGEVFAWRGPAPHHFVAVPADEAAALDDARRAVTYGWGMVPVTVGLGDTAWTTSLWPKDGGYVVPLKAAVRRAEGVELGDVVTLRLTVAL</sequence>